<feature type="domain" description="Zn(2)-C6 fungal-type" evidence="7">
    <location>
        <begin position="42"/>
        <end position="73"/>
    </location>
</feature>
<keyword evidence="8" id="KW-0238">DNA-binding</keyword>
<dbReference type="SUPFAM" id="SSF57701">
    <property type="entry name" value="Zn2/Cys6 DNA-binding domain"/>
    <property type="match status" value="1"/>
</dbReference>
<dbReference type="GO" id="GO:0000981">
    <property type="term" value="F:DNA-binding transcription factor activity, RNA polymerase II-specific"/>
    <property type="evidence" value="ECO:0007669"/>
    <property type="project" value="InterPro"/>
</dbReference>
<dbReference type="Pfam" id="PF00172">
    <property type="entry name" value="Zn_clus"/>
    <property type="match status" value="1"/>
</dbReference>
<dbReference type="PROSITE" id="PS00463">
    <property type="entry name" value="ZN2_CY6_FUNGAL_1"/>
    <property type="match status" value="1"/>
</dbReference>
<dbReference type="GO" id="GO:0006351">
    <property type="term" value="P:DNA-templated transcription"/>
    <property type="evidence" value="ECO:0007669"/>
    <property type="project" value="InterPro"/>
</dbReference>
<dbReference type="CDD" id="cd00067">
    <property type="entry name" value="GAL4"/>
    <property type="match status" value="1"/>
</dbReference>
<keyword evidence="2" id="KW-0805">Transcription regulation</keyword>
<sequence length="719" mass="80349">MSPSHIRTASNSVAEPNPFEMSSEASASGEPPRKRIRKGTRSCWECKRRKVRCQLSSEDVPICSGCLARGTTCLSQEYPEEREPSSNAQVGERLGRVEHLLEKLIAKISAYEEEEKAQQDIHKDILTPESISSDVLTPHPSNTASGVQDVTPFMTLFDNPVLGRLETMPSQMATPVSQSVGTKSPSCRPSKIDRIRQTLVDLLPSQRDADLVSQSSSCWLLVHAMVSHTASAFDDSMVSSTFNMAEISKKHPTIIARTILYLAVSLQQLDPEFDTSQLHLLPTVEYRIDRYLSTVQALVTSDDELVTTVEGLECLVLQSVYHINAGNLRRAWLATRRALNTCQLMGFHNPTTEVQGGKEMWYQIVRADRYLALFLGLPVGSVDDTFGPEETFHNPAVDKDMLFSRKLCEISSRISDRNLAQNSQAYATTQEIDEKLDILAKDMPKSWWEIPAFTPETSTQELALHLDHIMTQIWYFQLEALLHLPFMLRAATERRYDYSKFTCLKASREMVSRYLAMNSTAKSFCCRVMDFGAFTSTVTLLLGLLEVTPAPETPEIRQQKENDRALVHVVVKSLEETSRDGKEVIATQSVNVIKSLLAMDSPSGRAPASLRLTIPYFGTITIVRPLPAPKSGTPAIQNKQTVTIDHSFQPPATCATESWTDVPFQAPDSSNIPMVSFTSSHFPPLMQEQPPMENWGLQDTDTFFFDSLLSTDIDGNWIV</sequence>
<protein>
    <submittedName>
        <fullName evidence="8">Zn2 DNA-binding protein</fullName>
    </submittedName>
</protein>
<dbReference type="GeneID" id="43596174"/>
<dbReference type="PANTHER" id="PTHR47840">
    <property type="entry name" value="ZN(II)2CYS6 TRANSCRIPTION FACTOR (EUROFUNG)-RELATED"/>
    <property type="match status" value="1"/>
</dbReference>
<dbReference type="InterPro" id="IPR007219">
    <property type="entry name" value="XnlR_reg_dom"/>
</dbReference>
<keyword evidence="3" id="KW-0804">Transcription</keyword>
<evidence type="ECO:0000259" key="7">
    <source>
        <dbReference type="PROSITE" id="PS50048"/>
    </source>
</evidence>
<dbReference type="GO" id="GO:0008270">
    <property type="term" value="F:zinc ion binding"/>
    <property type="evidence" value="ECO:0007669"/>
    <property type="project" value="InterPro"/>
</dbReference>
<dbReference type="InterPro" id="IPR001138">
    <property type="entry name" value="Zn2Cys6_DnaBD"/>
</dbReference>
<evidence type="ECO:0000256" key="1">
    <source>
        <dbReference type="ARBA" id="ARBA00022723"/>
    </source>
</evidence>
<keyword evidence="9" id="KW-1185">Reference proteome</keyword>
<dbReference type="PROSITE" id="PS50048">
    <property type="entry name" value="ZN2_CY6_FUNGAL_2"/>
    <property type="match status" value="1"/>
</dbReference>
<dbReference type="Gene3D" id="4.10.240.10">
    <property type="entry name" value="Zn(2)-C6 fungal-type DNA-binding domain"/>
    <property type="match status" value="1"/>
</dbReference>
<dbReference type="EMBL" id="NPIC01000002">
    <property type="protein sequence ID" value="RDL38985.1"/>
    <property type="molecule type" value="Genomic_DNA"/>
</dbReference>
<feature type="region of interest" description="Disordered" evidence="6">
    <location>
        <begin position="1"/>
        <end position="35"/>
    </location>
</feature>
<gene>
    <name evidence="8" type="ORF">BP5553_03325</name>
</gene>
<evidence type="ECO:0000256" key="6">
    <source>
        <dbReference type="SAM" id="MobiDB-lite"/>
    </source>
</evidence>
<evidence type="ECO:0000313" key="9">
    <source>
        <dbReference type="Proteomes" id="UP000254866"/>
    </source>
</evidence>
<feature type="coiled-coil region" evidence="5">
    <location>
        <begin position="94"/>
        <end position="121"/>
    </location>
</feature>
<keyword evidence="5" id="KW-0175">Coiled coil</keyword>
<evidence type="ECO:0000313" key="8">
    <source>
        <dbReference type="EMBL" id="RDL38985.1"/>
    </source>
</evidence>
<dbReference type="AlphaFoldDB" id="A0A370TTY5"/>
<dbReference type="SMART" id="SM00906">
    <property type="entry name" value="Fungal_trans"/>
    <property type="match status" value="1"/>
</dbReference>
<evidence type="ECO:0000256" key="2">
    <source>
        <dbReference type="ARBA" id="ARBA00023015"/>
    </source>
</evidence>
<dbReference type="Proteomes" id="UP000254866">
    <property type="component" value="Unassembled WGS sequence"/>
</dbReference>
<evidence type="ECO:0000256" key="4">
    <source>
        <dbReference type="ARBA" id="ARBA00023242"/>
    </source>
</evidence>
<name>A0A370TTY5_9HELO</name>
<comment type="caution">
    <text evidence="8">The sequence shown here is derived from an EMBL/GenBank/DDBJ whole genome shotgun (WGS) entry which is preliminary data.</text>
</comment>
<evidence type="ECO:0000256" key="3">
    <source>
        <dbReference type="ARBA" id="ARBA00023163"/>
    </source>
</evidence>
<dbReference type="CDD" id="cd12148">
    <property type="entry name" value="fungal_TF_MHR"/>
    <property type="match status" value="1"/>
</dbReference>
<feature type="compositionally biased region" description="Polar residues" evidence="6">
    <location>
        <begin position="1"/>
        <end position="14"/>
    </location>
</feature>
<proteinExistence type="predicted"/>
<keyword evidence="1" id="KW-0479">Metal-binding</keyword>
<evidence type="ECO:0000256" key="5">
    <source>
        <dbReference type="SAM" id="Coils"/>
    </source>
</evidence>
<dbReference type="SMART" id="SM00066">
    <property type="entry name" value="GAL4"/>
    <property type="match status" value="1"/>
</dbReference>
<organism evidence="8 9">
    <name type="scientific">Venustampulla echinocandica</name>
    <dbReference type="NCBI Taxonomy" id="2656787"/>
    <lineage>
        <taxon>Eukaryota</taxon>
        <taxon>Fungi</taxon>
        <taxon>Dikarya</taxon>
        <taxon>Ascomycota</taxon>
        <taxon>Pezizomycotina</taxon>
        <taxon>Leotiomycetes</taxon>
        <taxon>Helotiales</taxon>
        <taxon>Pleuroascaceae</taxon>
        <taxon>Venustampulla</taxon>
    </lineage>
</organism>
<reference evidence="8 9" key="1">
    <citation type="journal article" date="2018" name="IMA Fungus">
        <title>IMA Genome-F 9: Draft genome sequence of Annulohypoxylon stygium, Aspergillus mulundensis, Berkeleyomyces basicola (syn. Thielaviopsis basicola), Ceratocystis smalleyi, two Cercospora beticola strains, Coleophoma cylindrospora, Fusarium fracticaudum, Phialophora cf. hyalina, and Morchella septimelata.</title>
        <authorList>
            <person name="Wingfield B.D."/>
            <person name="Bills G.F."/>
            <person name="Dong Y."/>
            <person name="Huang W."/>
            <person name="Nel W.J."/>
            <person name="Swalarsk-Parry B.S."/>
            <person name="Vaghefi N."/>
            <person name="Wilken P.M."/>
            <person name="An Z."/>
            <person name="de Beer Z.W."/>
            <person name="De Vos L."/>
            <person name="Chen L."/>
            <person name="Duong T.A."/>
            <person name="Gao Y."/>
            <person name="Hammerbacher A."/>
            <person name="Kikkert J.R."/>
            <person name="Li Y."/>
            <person name="Li H."/>
            <person name="Li K."/>
            <person name="Li Q."/>
            <person name="Liu X."/>
            <person name="Ma X."/>
            <person name="Naidoo K."/>
            <person name="Pethybridge S.J."/>
            <person name="Sun J."/>
            <person name="Steenkamp E.T."/>
            <person name="van der Nest M.A."/>
            <person name="van Wyk S."/>
            <person name="Wingfield M.J."/>
            <person name="Xiong C."/>
            <person name="Yue Q."/>
            <person name="Zhang X."/>
        </authorList>
    </citation>
    <scope>NUCLEOTIDE SEQUENCE [LARGE SCALE GENOMIC DNA]</scope>
    <source>
        <strain evidence="8 9">BP 5553</strain>
    </source>
</reference>
<dbReference type="InterPro" id="IPR036864">
    <property type="entry name" value="Zn2-C6_fun-type_DNA-bd_sf"/>
</dbReference>
<dbReference type="RefSeq" id="XP_031871641.1">
    <property type="nucleotide sequence ID" value="XM_032011948.1"/>
</dbReference>
<dbReference type="GO" id="GO:0003677">
    <property type="term" value="F:DNA binding"/>
    <property type="evidence" value="ECO:0007669"/>
    <property type="project" value="UniProtKB-KW"/>
</dbReference>
<keyword evidence="4" id="KW-0539">Nucleus</keyword>
<dbReference type="PANTHER" id="PTHR47840:SF1">
    <property type="entry name" value="ZN(II)2CYS6 TRANSCRIPTION FACTOR (EUROFUNG)"/>
    <property type="match status" value="1"/>
</dbReference>
<dbReference type="OrthoDB" id="5392779at2759"/>
<dbReference type="STRING" id="2656787.A0A370TTY5"/>
<accession>A0A370TTY5</accession>